<comment type="caution">
    <text evidence="1">The sequence shown here is derived from an EMBL/GenBank/DDBJ whole genome shotgun (WGS) entry which is preliminary data.</text>
</comment>
<dbReference type="EMBL" id="JRHC01000005">
    <property type="protein sequence ID" value="KJF42734.1"/>
    <property type="molecule type" value="Genomic_DNA"/>
</dbReference>
<organism evidence="1 2">
    <name type="scientific">Draconibacterium sediminis</name>
    <dbReference type="NCBI Taxonomy" id="1544798"/>
    <lineage>
        <taxon>Bacteria</taxon>
        <taxon>Pseudomonadati</taxon>
        <taxon>Bacteroidota</taxon>
        <taxon>Bacteroidia</taxon>
        <taxon>Marinilabiliales</taxon>
        <taxon>Prolixibacteraceae</taxon>
        <taxon>Draconibacterium</taxon>
    </lineage>
</organism>
<dbReference type="Proteomes" id="UP000032544">
    <property type="component" value="Unassembled WGS sequence"/>
</dbReference>
<dbReference type="STRING" id="1544798.LH29_19610"/>
<sequence length="60" mass="7199">MNLGYRCHFAKTCPLYKGEEKSKDMPLLLFRNVFCNRGMKGWKNCSRFNELTEKEHQNQK</sequence>
<proteinExistence type="predicted"/>
<accession>A0A0D8J7I9</accession>
<keyword evidence="2" id="KW-1185">Reference proteome</keyword>
<protein>
    <submittedName>
        <fullName evidence="1">Uncharacterized protein</fullName>
    </submittedName>
</protein>
<evidence type="ECO:0000313" key="1">
    <source>
        <dbReference type="EMBL" id="KJF42734.1"/>
    </source>
</evidence>
<name>A0A0D8J7I9_9BACT</name>
<reference evidence="1 2" key="1">
    <citation type="submission" date="2014-09" db="EMBL/GenBank/DDBJ databases">
        <title>Draft Genome Sequence of Draconibacterium sp. JN14CK-3.</title>
        <authorList>
            <person name="Dong C."/>
            <person name="Lai Q."/>
            <person name="Shao Z."/>
        </authorList>
    </citation>
    <scope>NUCLEOTIDE SEQUENCE [LARGE SCALE GENOMIC DNA]</scope>
    <source>
        <strain evidence="1 2">JN14CK-3</strain>
    </source>
</reference>
<evidence type="ECO:0000313" key="2">
    <source>
        <dbReference type="Proteomes" id="UP000032544"/>
    </source>
</evidence>
<dbReference type="AlphaFoldDB" id="A0A0D8J7I9"/>
<gene>
    <name evidence="1" type="ORF">LH29_19610</name>
</gene>